<dbReference type="EMBL" id="CP048000">
    <property type="protein sequence ID" value="QHQ59506.1"/>
    <property type="molecule type" value="Genomic_DNA"/>
</dbReference>
<dbReference type="InterPro" id="IPR022398">
    <property type="entry name" value="Peptidase_S8_His-AS"/>
</dbReference>
<evidence type="ECO:0000313" key="8">
    <source>
        <dbReference type="Proteomes" id="UP000464314"/>
    </source>
</evidence>
<dbReference type="RefSeq" id="WP_161836143.1">
    <property type="nucleotide sequence ID" value="NZ_CP048000.1"/>
</dbReference>
<keyword evidence="8" id="KW-1185">Reference proteome</keyword>
<dbReference type="InterPro" id="IPR050131">
    <property type="entry name" value="Peptidase_S8_subtilisin-like"/>
</dbReference>
<accession>A0A6P1THV4</accession>
<comment type="similarity">
    <text evidence="1 5">Belongs to the peptidase S8 family.</text>
</comment>
<dbReference type="PANTHER" id="PTHR43806">
    <property type="entry name" value="PEPTIDASE S8"/>
    <property type="match status" value="1"/>
</dbReference>
<evidence type="ECO:0000313" key="7">
    <source>
        <dbReference type="EMBL" id="QHQ59506.1"/>
    </source>
</evidence>
<keyword evidence="4" id="KW-0720">Serine protease</keyword>
<dbReference type="GO" id="GO:0006508">
    <property type="term" value="P:proteolysis"/>
    <property type="evidence" value="ECO:0007669"/>
    <property type="project" value="UniProtKB-KW"/>
</dbReference>
<keyword evidence="3" id="KW-0378">Hydrolase</keyword>
<evidence type="ECO:0000256" key="1">
    <source>
        <dbReference type="ARBA" id="ARBA00011073"/>
    </source>
</evidence>
<keyword evidence="2" id="KW-0645">Protease</keyword>
<evidence type="ECO:0000256" key="4">
    <source>
        <dbReference type="ARBA" id="ARBA00022825"/>
    </source>
</evidence>
<dbReference type="PANTHER" id="PTHR43806:SF11">
    <property type="entry name" value="CEREVISIN-RELATED"/>
    <property type="match status" value="1"/>
</dbReference>
<evidence type="ECO:0000256" key="3">
    <source>
        <dbReference type="ARBA" id="ARBA00022801"/>
    </source>
</evidence>
<dbReference type="KEGG" id="anr:Ana3638_00755"/>
<reference evidence="7 8" key="1">
    <citation type="submission" date="2020-01" db="EMBL/GenBank/DDBJ databases">
        <title>Genome analysis of Anaerocolumna sp. CBA3638.</title>
        <authorList>
            <person name="Kim J."/>
            <person name="Roh S.W."/>
        </authorList>
    </citation>
    <scope>NUCLEOTIDE SEQUENCE [LARGE SCALE GENOMIC DNA]</scope>
    <source>
        <strain evidence="7 8">CBA3638</strain>
    </source>
</reference>
<proteinExistence type="inferred from homology"/>
<dbReference type="InterPro" id="IPR000209">
    <property type="entry name" value="Peptidase_S8/S53_dom"/>
</dbReference>
<name>A0A6P1THV4_9FIRM</name>
<dbReference type="PROSITE" id="PS51892">
    <property type="entry name" value="SUBTILASE"/>
    <property type="match status" value="1"/>
</dbReference>
<dbReference type="SUPFAM" id="SSF52743">
    <property type="entry name" value="Subtilisin-like"/>
    <property type="match status" value="1"/>
</dbReference>
<evidence type="ECO:0000256" key="5">
    <source>
        <dbReference type="PROSITE-ProRule" id="PRU01240"/>
    </source>
</evidence>
<organism evidence="7 8">
    <name type="scientific">Anaerocolumna sedimenticola</name>
    <dbReference type="NCBI Taxonomy" id="2696063"/>
    <lineage>
        <taxon>Bacteria</taxon>
        <taxon>Bacillati</taxon>
        <taxon>Bacillota</taxon>
        <taxon>Clostridia</taxon>
        <taxon>Lachnospirales</taxon>
        <taxon>Lachnospiraceae</taxon>
        <taxon>Anaerocolumna</taxon>
    </lineage>
</organism>
<protein>
    <submittedName>
        <fullName evidence="7">S8 family serine peptidase</fullName>
    </submittedName>
</protein>
<evidence type="ECO:0000256" key="2">
    <source>
        <dbReference type="ARBA" id="ARBA00022670"/>
    </source>
</evidence>
<feature type="domain" description="Peptidase S8/S53" evidence="6">
    <location>
        <begin position="157"/>
        <end position="330"/>
    </location>
</feature>
<dbReference type="GO" id="GO:0004252">
    <property type="term" value="F:serine-type endopeptidase activity"/>
    <property type="evidence" value="ECO:0007669"/>
    <property type="project" value="InterPro"/>
</dbReference>
<dbReference type="Pfam" id="PF00082">
    <property type="entry name" value="Peptidase_S8"/>
    <property type="match status" value="1"/>
</dbReference>
<dbReference type="Proteomes" id="UP000464314">
    <property type="component" value="Chromosome"/>
</dbReference>
<dbReference type="AlphaFoldDB" id="A0A6P1THV4"/>
<dbReference type="PROSITE" id="PS00137">
    <property type="entry name" value="SUBTILASE_HIS"/>
    <property type="match status" value="1"/>
</dbReference>
<dbReference type="Gene3D" id="3.40.50.200">
    <property type="entry name" value="Peptidase S8/S53 domain"/>
    <property type="match status" value="1"/>
</dbReference>
<dbReference type="InterPro" id="IPR036852">
    <property type="entry name" value="Peptidase_S8/S53_dom_sf"/>
</dbReference>
<evidence type="ECO:0000259" key="6">
    <source>
        <dbReference type="Pfam" id="PF00082"/>
    </source>
</evidence>
<gene>
    <name evidence="7" type="ORF">Ana3638_00755</name>
</gene>
<sequence>MNIKKKRFISLVVIGSLIFSFIAVPFKTHALNKDSNTEKSYVVVYEDGASRKVDTINLNPYEAAKMEQERDVLVVEEDGLVYGSGKKNDSNLKDFYSKDKHEKKVKKKSSKNSDVEWNMQVIKADNITAEDLYDESVVTGPAFNVVTGPAINTITDSKVKVAIIDSGVDYSEDVDVYMRKNFIPGEDDVSIIYEDGLGHGTSVSGIIAAKDNDIGITGINPDVELYSAKVLDRNNTAPVSRVVEAIYWAIDNDVNIINISFGTTHESAALEQAIQDAYDAGILLIAAAGNNGTIEYPAAYDEVIAVGSVDSKGKRSKGSATGEDLELMAPENRFYRQVILEVFWYPPEPVWQLPMLPGLHHCYGRKIYPVPVISYVNYSL</sequence>
<comment type="caution">
    <text evidence="5">Lacks conserved residue(s) required for the propagation of feature annotation.</text>
</comment>